<sequence length="281" mass="30853">MPALPWQGIIFCMTTPATKGLQRPYYRRGPDYRHGDDVSFREVRQQFGFGGITVGAWVTQEEQVRAANLVFDALADLAFLLNVPPALLGLRGRLALAFGSGGRKGVQAHYAPGSRTLALAKNAGAGALAHEWWHAFDHYIAAHLYPKVLLSNDHFVMASSRFLTGDPAVPHPLNRRLEALLATVMLSPDGAAPHDYVRRSVALDKAFGRRYFSQPTEMMARAFEAVIQGDSRIKNAYLVSGTRQTELARAGGYPDAEHQLGIRTALLGYFEPLGQALSQRP</sequence>
<evidence type="ECO:0000259" key="1">
    <source>
        <dbReference type="Pfam" id="PF18796"/>
    </source>
</evidence>
<comment type="caution">
    <text evidence="2">The sequence shown here is derived from an EMBL/GenBank/DDBJ whole genome shotgun (WGS) entry which is preliminary data.</text>
</comment>
<dbReference type="NCBIfam" id="NF041907">
    <property type="entry name" value="CLCA_X"/>
    <property type="match status" value="1"/>
</dbReference>
<feature type="domain" description="Large polyvalent protein-associated" evidence="1">
    <location>
        <begin position="203"/>
        <end position="277"/>
    </location>
</feature>
<keyword evidence="3" id="KW-1185">Reference proteome</keyword>
<evidence type="ECO:0000313" key="3">
    <source>
        <dbReference type="Proteomes" id="UP001501600"/>
    </source>
</evidence>
<reference evidence="3" key="1">
    <citation type="journal article" date="2019" name="Int. J. Syst. Evol. Microbiol.">
        <title>The Global Catalogue of Microorganisms (GCM) 10K type strain sequencing project: providing services to taxonomists for standard genome sequencing and annotation.</title>
        <authorList>
            <consortium name="The Broad Institute Genomics Platform"/>
            <consortium name="The Broad Institute Genome Sequencing Center for Infectious Disease"/>
            <person name="Wu L."/>
            <person name="Ma J."/>
        </authorList>
    </citation>
    <scope>NUCLEOTIDE SEQUENCE [LARGE SCALE GENOMIC DNA]</scope>
    <source>
        <strain evidence="3">JCM 18720</strain>
    </source>
</reference>
<dbReference type="Proteomes" id="UP001501600">
    <property type="component" value="Unassembled WGS sequence"/>
</dbReference>
<dbReference type="Pfam" id="PF18796">
    <property type="entry name" value="LPD1"/>
    <property type="match status" value="1"/>
</dbReference>
<dbReference type="EMBL" id="BAABLF010000002">
    <property type="protein sequence ID" value="GAA5186497.1"/>
    <property type="molecule type" value="Genomic_DNA"/>
</dbReference>
<organism evidence="2 3">
    <name type="scientific">Ferrimonas gelatinilytica</name>
    <dbReference type="NCBI Taxonomy" id="1255257"/>
    <lineage>
        <taxon>Bacteria</taxon>
        <taxon>Pseudomonadati</taxon>
        <taxon>Pseudomonadota</taxon>
        <taxon>Gammaproteobacteria</taxon>
        <taxon>Alteromonadales</taxon>
        <taxon>Ferrimonadaceae</taxon>
        <taxon>Ferrimonas</taxon>
    </lineage>
</organism>
<protein>
    <recommendedName>
        <fullName evidence="1">Large polyvalent protein-associated domain-containing protein</fullName>
    </recommendedName>
</protein>
<gene>
    <name evidence="2" type="ORF">GCM10025772_02120</name>
</gene>
<dbReference type="InterPro" id="IPR041047">
    <property type="entry name" value="LPD1"/>
</dbReference>
<accession>A0ABP9RUY7</accession>
<evidence type="ECO:0000313" key="2">
    <source>
        <dbReference type="EMBL" id="GAA5186497.1"/>
    </source>
</evidence>
<proteinExistence type="predicted"/>
<name>A0ABP9RUY7_9GAMM</name>